<dbReference type="STRING" id="3880.A0A072VCC9"/>
<proteinExistence type="predicted"/>
<evidence type="ECO:0000259" key="2">
    <source>
        <dbReference type="Pfam" id="PF24758"/>
    </source>
</evidence>
<evidence type="ECO:0000313" key="4">
    <source>
        <dbReference type="EnsemblPlants" id="KEH39256"/>
    </source>
</evidence>
<keyword evidence="5" id="KW-1185">Reference proteome</keyword>
<dbReference type="SUPFAM" id="SSF52047">
    <property type="entry name" value="RNI-like"/>
    <property type="match status" value="1"/>
</dbReference>
<accession>A0A072VCC9</accession>
<dbReference type="HOGENOM" id="CLU_010721_0_1_1"/>
<feature type="domain" description="F-box" evidence="1">
    <location>
        <begin position="23"/>
        <end position="61"/>
    </location>
</feature>
<reference evidence="3 5" key="1">
    <citation type="journal article" date="2011" name="Nature">
        <title>The Medicago genome provides insight into the evolution of rhizobial symbioses.</title>
        <authorList>
            <person name="Young N.D."/>
            <person name="Debelle F."/>
            <person name="Oldroyd G.E."/>
            <person name="Geurts R."/>
            <person name="Cannon S.B."/>
            <person name="Udvardi M.K."/>
            <person name="Benedito V.A."/>
            <person name="Mayer K.F."/>
            <person name="Gouzy J."/>
            <person name="Schoof H."/>
            <person name="Van de Peer Y."/>
            <person name="Proost S."/>
            <person name="Cook D.R."/>
            <person name="Meyers B.C."/>
            <person name="Spannagl M."/>
            <person name="Cheung F."/>
            <person name="De Mita S."/>
            <person name="Krishnakumar V."/>
            <person name="Gundlach H."/>
            <person name="Zhou S."/>
            <person name="Mudge J."/>
            <person name="Bharti A.K."/>
            <person name="Murray J.D."/>
            <person name="Naoumkina M.A."/>
            <person name="Rosen B."/>
            <person name="Silverstein K.A."/>
            <person name="Tang H."/>
            <person name="Rombauts S."/>
            <person name="Zhao P.X."/>
            <person name="Zhou P."/>
            <person name="Barbe V."/>
            <person name="Bardou P."/>
            <person name="Bechner M."/>
            <person name="Bellec A."/>
            <person name="Berger A."/>
            <person name="Berges H."/>
            <person name="Bidwell S."/>
            <person name="Bisseling T."/>
            <person name="Choisne N."/>
            <person name="Couloux A."/>
            <person name="Denny R."/>
            <person name="Deshpande S."/>
            <person name="Dai X."/>
            <person name="Doyle J.J."/>
            <person name="Dudez A.M."/>
            <person name="Farmer A.D."/>
            <person name="Fouteau S."/>
            <person name="Franken C."/>
            <person name="Gibelin C."/>
            <person name="Gish J."/>
            <person name="Goldstein S."/>
            <person name="Gonzalez A.J."/>
            <person name="Green P.J."/>
            <person name="Hallab A."/>
            <person name="Hartog M."/>
            <person name="Hua A."/>
            <person name="Humphray S.J."/>
            <person name="Jeong D.H."/>
            <person name="Jing Y."/>
            <person name="Jocker A."/>
            <person name="Kenton S.M."/>
            <person name="Kim D.J."/>
            <person name="Klee K."/>
            <person name="Lai H."/>
            <person name="Lang C."/>
            <person name="Lin S."/>
            <person name="Macmil S.L."/>
            <person name="Magdelenat G."/>
            <person name="Matthews L."/>
            <person name="McCorrison J."/>
            <person name="Monaghan E.L."/>
            <person name="Mun J.H."/>
            <person name="Najar F.Z."/>
            <person name="Nicholson C."/>
            <person name="Noirot C."/>
            <person name="O'Bleness M."/>
            <person name="Paule C.R."/>
            <person name="Poulain J."/>
            <person name="Prion F."/>
            <person name="Qin B."/>
            <person name="Qu C."/>
            <person name="Retzel E.F."/>
            <person name="Riddle C."/>
            <person name="Sallet E."/>
            <person name="Samain S."/>
            <person name="Samson N."/>
            <person name="Sanders I."/>
            <person name="Saurat O."/>
            <person name="Scarpelli C."/>
            <person name="Schiex T."/>
            <person name="Segurens B."/>
            <person name="Severin A.J."/>
            <person name="Sherrier D.J."/>
            <person name="Shi R."/>
            <person name="Sims S."/>
            <person name="Singer S.R."/>
            <person name="Sinharoy S."/>
            <person name="Sterck L."/>
            <person name="Viollet A."/>
            <person name="Wang B.B."/>
            <person name="Wang K."/>
            <person name="Wang M."/>
            <person name="Wang X."/>
            <person name="Warfsmann J."/>
            <person name="Weissenbach J."/>
            <person name="White D.D."/>
            <person name="White J.D."/>
            <person name="Wiley G.B."/>
            <person name="Wincker P."/>
            <person name="Xing Y."/>
            <person name="Yang L."/>
            <person name="Yao Z."/>
            <person name="Ying F."/>
            <person name="Zhai J."/>
            <person name="Zhou L."/>
            <person name="Zuber A."/>
            <person name="Denarie J."/>
            <person name="Dixon R.A."/>
            <person name="May G.D."/>
            <person name="Schwartz D.C."/>
            <person name="Rogers J."/>
            <person name="Quetier F."/>
            <person name="Town C.D."/>
            <person name="Roe B.A."/>
        </authorList>
    </citation>
    <scope>NUCLEOTIDE SEQUENCE [LARGE SCALE GENOMIC DNA]</scope>
    <source>
        <strain evidence="3">A17</strain>
        <strain evidence="4 5">cv. Jemalong A17</strain>
    </source>
</reference>
<reference evidence="3 5" key="2">
    <citation type="journal article" date="2014" name="BMC Genomics">
        <title>An improved genome release (version Mt4.0) for the model legume Medicago truncatula.</title>
        <authorList>
            <person name="Tang H."/>
            <person name="Krishnakumar V."/>
            <person name="Bidwell S."/>
            <person name="Rosen B."/>
            <person name="Chan A."/>
            <person name="Zhou S."/>
            <person name="Gentzbittel L."/>
            <person name="Childs K.L."/>
            <person name="Yandell M."/>
            <person name="Gundlach H."/>
            <person name="Mayer K.F."/>
            <person name="Schwartz D.C."/>
            <person name="Town C.D."/>
        </authorList>
    </citation>
    <scope>GENOME REANNOTATION</scope>
    <source>
        <strain evidence="3">A17</strain>
        <strain evidence="4 5">cv. Jemalong A17</strain>
    </source>
</reference>
<dbReference type="EnsemblPlants" id="KEH39256">
    <property type="protein sequence ID" value="KEH39256"/>
    <property type="gene ID" value="MTR_2g091145"/>
</dbReference>
<dbReference type="InterPro" id="IPR036047">
    <property type="entry name" value="F-box-like_dom_sf"/>
</dbReference>
<dbReference type="InterPro" id="IPR055411">
    <property type="entry name" value="LRR_FXL15/At3g58940/PEG3-like"/>
</dbReference>
<dbReference type="Gene3D" id="3.80.10.10">
    <property type="entry name" value="Ribonuclease Inhibitor"/>
    <property type="match status" value="1"/>
</dbReference>
<dbReference type="SUPFAM" id="SSF81383">
    <property type="entry name" value="F-box domain"/>
    <property type="match status" value="1"/>
</dbReference>
<dbReference type="InterPro" id="IPR032675">
    <property type="entry name" value="LRR_dom_sf"/>
</dbReference>
<dbReference type="EMBL" id="CM001218">
    <property type="protein sequence ID" value="KEH39256.1"/>
    <property type="molecule type" value="Genomic_DNA"/>
</dbReference>
<feature type="domain" description="F-box/LRR-repeat protein 15/At3g58940/PEG3-like LRR" evidence="2">
    <location>
        <begin position="122"/>
        <end position="344"/>
    </location>
</feature>
<dbReference type="Pfam" id="PF00646">
    <property type="entry name" value="F-box"/>
    <property type="match status" value="1"/>
</dbReference>
<dbReference type="Proteomes" id="UP000002051">
    <property type="component" value="Chromosome 2"/>
</dbReference>
<evidence type="ECO:0000313" key="3">
    <source>
        <dbReference type="EMBL" id="KEH39256.1"/>
    </source>
</evidence>
<dbReference type="PANTHER" id="PTHR31639:SF93">
    <property type="entry name" value="F-BOX_FBD_LRR PROTEIN"/>
    <property type="match status" value="1"/>
</dbReference>
<gene>
    <name evidence="3" type="ordered locus">MTR_2g091145</name>
</gene>
<evidence type="ECO:0000259" key="1">
    <source>
        <dbReference type="Pfam" id="PF00646"/>
    </source>
</evidence>
<sequence length="442" mass="50523">MILGRKRRKSTTRKVIDAELDRISCLPGHVIDQILSCLPIREAVRTSVLSSQWRYKWYTLPNLVFDRRCVSARGSQDPLDIENKLLKIVDHVLLLHSGPINKFEFSDSGQDFVEGIPGNEFDRWIVYLIGRSIKELVLHVLAEDEIYKIPWCLFSCQSLQRLKLACCWLKPPTTFEGFRNLKRLELHNISMADAAFEKMISGCPLLEYLSLIEPDGLTQVNIHAPNLKFFSLLGDFVDFSFYNSFQLTELSLLFDTQSNQSRLRGCSSNLLSYFAHLPHLQHLDISHHFLKYLAAGDVPVPVKLPTTFVNLSFLFICIRFNDMKEVLAALCLLRSSPNLQRLEIIADYKEADVHLTLGSYCWEDTFSGPAMPIQVRHVGIGGIAGIKSELDFIKFLLMYSPMLEKMIVKPVEYARADLLTKLVRFRRASVQAEVIYEGKDSS</sequence>
<dbReference type="AlphaFoldDB" id="A0A072VCC9"/>
<dbReference type="InterPro" id="IPR001810">
    <property type="entry name" value="F-box_dom"/>
</dbReference>
<organism evidence="3 5">
    <name type="scientific">Medicago truncatula</name>
    <name type="common">Barrel medic</name>
    <name type="synonym">Medicago tribuloides</name>
    <dbReference type="NCBI Taxonomy" id="3880"/>
    <lineage>
        <taxon>Eukaryota</taxon>
        <taxon>Viridiplantae</taxon>
        <taxon>Streptophyta</taxon>
        <taxon>Embryophyta</taxon>
        <taxon>Tracheophyta</taxon>
        <taxon>Spermatophyta</taxon>
        <taxon>Magnoliopsida</taxon>
        <taxon>eudicotyledons</taxon>
        <taxon>Gunneridae</taxon>
        <taxon>Pentapetalae</taxon>
        <taxon>rosids</taxon>
        <taxon>fabids</taxon>
        <taxon>Fabales</taxon>
        <taxon>Fabaceae</taxon>
        <taxon>Papilionoideae</taxon>
        <taxon>50 kb inversion clade</taxon>
        <taxon>NPAAA clade</taxon>
        <taxon>Hologalegina</taxon>
        <taxon>IRL clade</taxon>
        <taxon>Trifolieae</taxon>
        <taxon>Medicago</taxon>
    </lineage>
</organism>
<dbReference type="PANTHER" id="PTHR31639">
    <property type="entry name" value="F-BOX PROTEIN-LIKE"/>
    <property type="match status" value="1"/>
</dbReference>
<protein>
    <submittedName>
        <fullName evidence="3">F-box/FBD/LRR protein</fullName>
    </submittedName>
</protein>
<evidence type="ECO:0000313" key="5">
    <source>
        <dbReference type="Proteomes" id="UP000002051"/>
    </source>
</evidence>
<reference evidence="4" key="3">
    <citation type="submission" date="2015-04" db="UniProtKB">
        <authorList>
            <consortium name="EnsemblPlants"/>
        </authorList>
    </citation>
    <scope>IDENTIFICATION</scope>
    <source>
        <strain evidence="4">cv. Jemalong A17</strain>
    </source>
</reference>
<dbReference type="Pfam" id="PF24758">
    <property type="entry name" value="LRR_At5g56370"/>
    <property type="match status" value="1"/>
</dbReference>
<name>A0A072VCC9_MEDTR</name>